<dbReference type="CDD" id="cd01392">
    <property type="entry name" value="HTH_LacI"/>
    <property type="match status" value="1"/>
</dbReference>
<dbReference type="InterPro" id="IPR010982">
    <property type="entry name" value="Lambda_DNA-bd_dom_sf"/>
</dbReference>
<evidence type="ECO:0000256" key="3">
    <source>
        <dbReference type="ARBA" id="ARBA00023163"/>
    </source>
</evidence>
<gene>
    <name evidence="6" type="ORF">JIG36_46025</name>
</gene>
<dbReference type="PROSITE" id="PS50932">
    <property type="entry name" value="HTH_LACI_2"/>
    <property type="match status" value="1"/>
</dbReference>
<dbReference type="Pfam" id="PF13377">
    <property type="entry name" value="Peripla_BP_3"/>
    <property type="match status" value="1"/>
</dbReference>
<evidence type="ECO:0000313" key="7">
    <source>
        <dbReference type="Proteomes" id="UP000632138"/>
    </source>
</evidence>
<dbReference type="InterPro" id="IPR046335">
    <property type="entry name" value="LacI/GalR-like_sensor"/>
</dbReference>
<evidence type="ECO:0000259" key="5">
    <source>
        <dbReference type="PROSITE" id="PS50943"/>
    </source>
</evidence>
<dbReference type="PANTHER" id="PTHR30146:SF153">
    <property type="entry name" value="LACTOSE OPERON REPRESSOR"/>
    <property type="match status" value="1"/>
</dbReference>
<dbReference type="InterPro" id="IPR000843">
    <property type="entry name" value="HTH_LacI"/>
</dbReference>
<evidence type="ECO:0000259" key="4">
    <source>
        <dbReference type="PROSITE" id="PS50932"/>
    </source>
</evidence>
<dbReference type="InterPro" id="IPR028082">
    <property type="entry name" value="Peripla_BP_I"/>
</dbReference>
<organism evidence="6 7">
    <name type="scientific">Paractinoplanes ovalisporus</name>
    <dbReference type="NCBI Taxonomy" id="2810368"/>
    <lineage>
        <taxon>Bacteria</taxon>
        <taxon>Bacillati</taxon>
        <taxon>Actinomycetota</taxon>
        <taxon>Actinomycetes</taxon>
        <taxon>Micromonosporales</taxon>
        <taxon>Micromonosporaceae</taxon>
        <taxon>Paractinoplanes</taxon>
    </lineage>
</organism>
<dbReference type="EMBL" id="JAENHP010000029">
    <property type="protein sequence ID" value="MBM2622883.1"/>
    <property type="molecule type" value="Genomic_DNA"/>
</dbReference>
<dbReference type="Gene3D" id="3.40.50.2300">
    <property type="match status" value="2"/>
</dbReference>
<evidence type="ECO:0000313" key="6">
    <source>
        <dbReference type="EMBL" id="MBM2622883.1"/>
    </source>
</evidence>
<protein>
    <submittedName>
        <fullName evidence="6">LacI family DNA-binding transcriptional regulator</fullName>
    </submittedName>
</protein>
<accession>A0ABS2AU22</accession>
<reference evidence="6 7" key="1">
    <citation type="submission" date="2021-01" db="EMBL/GenBank/DDBJ databases">
        <title>Actinoplanes sp. nov. LDG1-06 isolated from lichen.</title>
        <authorList>
            <person name="Saeng-In P."/>
            <person name="Phongsopitanun W."/>
            <person name="Kanchanasin P."/>
            <person name="Yuki M."/>
            <person name="Kudo T."/>
            <person name="Ohkuma M."/>
            <person name="Tanasupawat S."/>
        </authorList>
    </citation>
    <scope>NUCLEOTIDE SEQUENCE [LARGE SCALE GENOMIC DNA]</scope>
    <source>
        <strain evidence="6 7">LDG1-06</strain>
    </source>
</reference>
<dbReference type="PANTHER" id="PTHR30146">
    <property type="entry name" value="LACI-RELATED TRANSCRIPTIONAL REPRESSOR"/>
    <property type="match status" value="1"/>
</dbReference>
<evidence type="ECO:0000256" key="2">
    <source>
        <dbReference type="ARBA" id="ARBA00023125"/>
    </source>
</evidence>
<sequence>MTKRLAEVAKKAGVSEATVSRVLNGRSGVSEATRASVLTALDVLGYERPTKLRGERGRLVGLVLPELQNPIFPALAEVVTASLAQRGFTPLLAARTIGGVPERDYIEMLLDHQVSGVVFAGGSYALAEAEHGHYRALTDRRMPVVMVNAGVADLGFPHISTDDAVAVEQAYGHLRSLGHERIGMVMGPEDHVPSRRKLAALEGKDFAVERTNFSMESARLAAAKLIERGVTGMICASDVLALGSIRAARRLGLDVPSDISVVGFDDSALMTCTDPPLTTVRQPIEMMGQAAVDLLVNQIEGSGVEPDELLFEPELVVRGSTAPAPQKASQRG</sequence>
<proteinExistence type="predicted"/>
<keyword evidence="7" id="KW-1185">Reference proteome</keyword>
<comment type="caution">
    <text evidence="6">The sequence shown here is derived from an EMBL/GenBank/DDBJ whole genome shotgun (WGS) entry which is preliminary data.</text>
</comment>
<dbReference type="PROSITE" id="PS50943">
    <property type="entry name" value="HTH_CROC1"/>
    <property type="match status" value="1"/>
</dbReference>
<dbReference type="Pfam" id="PF00356">
    <property type="entry name" value="LacI"/>
    <property type="match status" value="1"/>
</dbReference>
<dbReference type="InterPro" id="IPR001387">
    <property type="entry name" value="Cro/C1-type_HTH"/>
</dbReference>
<feature type="domain" description="HTH cro/C1-type" evidence="5">
    <location>
        <begin position="5"/>
        <end position="48"/>
    </location>
</feature>
<dbReference type="Gene3D" id="1.10.260.40">
    <property type="entry name" value="lambda repressor-like DNA-binding domains"/>
    <property type="match status" value="1"/>
</dbReference>
<dbReference type="Proteomes" id="UP000632138">
    <property type="component" value="Unassembled WGS sequence"/>
</dbReference>
<evidence type="ECO:0000256" key="1">
    <source>
        <dbReference type="ARBA" id="ARBA00023015"/>
    </source>
</evidence>
<feature type="domain" description="HTH lacI-type" evidence="4">
    <location>
        <begin position="1"/>
        <end position="57"/>
    </location>
</feature>
<dbReference type="SMART" id="SM00354">
    <property type="entry name" value="HTH_LACI"/>
    <property type="match status" value="1"/>
</dbReference>
<dbReference type="SUPFAM" id="SSF47413">
    <property type="entry name" value="lambda repressor-like DNA-binding domains"/>
    <property type="match status" value="1"/>
</dbReference>
<dbReference type="GO" id="GO:0003677">
    <property type="term" value="F:DNA binding"/>
    <property type="evidence" value="ECO:0007669"/>
    <property type="project" value="UniProtKB-KW"/>
</dbReference>
<dbReference type="RefSeq" id="WP_203383234.1">
    <property type="nucleotide sequence ID" value="NZ_JAENHP010000029.1"/>
</dbReference>
<keyword evidence="2 6" id="KW-0238">DNA-binding</keyword>
<keyword evidence="3" id="KW-0804">Transcription</keyword>
<dbReference type="PROSITE" id="PS00356">
    <property type="entry name" value="HTH_LACI_1"/>
    <property type="match status" value="1"/>
</dbReference>
<dbReference type="SUPFAM" id="SSF53822">
    <property type="entry name" value="Periplasmic binding protein-like I"/>
    <property type="match status" value="1"/>
</dbReference>
<name>A0ABS2AU22_9ACTN</name>
<keyword evidence="1" id="KW-0805">Transcription regulation</keyword>